<evidence type="ECO:0000259" key="2">
    <source>
        <dbReference type="Pfam" id="PF00561"/>
    </source>
</evidence>
<dbReference type="SUPFAM" id="SSF53474">
    <property type="entry name" value="alpha/beta-Hydrolases"/>
    <property type="match status" value="1"/>
</dbReference>
<keyword evidence="4" id="KW-1185">Reference proteome</keyword>
<evidence type="ECO:0000313" key="4">
    <source>
        <dbReference type="Proteomes" id="UP001597459"/>
    </source>
</evidence>
<accession>A0ABW5N6Y1</accession>
<dbReference type="PRINTS" id="PR00412">
    <property type="entry name" value="EPOXHYDRLASE"/>
</dbReference>
<dbReference type="InterPro" id="IPR029058">
    <property type="entry name" value="AB_hydrolase_fold"/>
</dbReference>
<dbReference type="RefSeq" id="WP_378256852.1">
    <property type="nucleotide sequence ID" value="NZ_JBHSJV010000001.1"/>
</dbReference>
<organism evidence="3 4">
    <name type="scientific">Aquimarina hainanensis</name>
    <dbReference type="NCBI Taxonomy" id="1578017"/>
    <lineage>
        <taxon>Bacteria</taxon>
        <taxon>Pseudomonadati</taxon>
        <taxon>Bacteroidota</taxon>
        <taxon>Flavobacteriia</taxon>
        <taxon>Flavobacteriales</taxon>
        <taxon>Flavobacteriaceae</taxon>
        <taxon>Aquimarina</taxon>
    </lineage>
</organism>
<dbReference type="Proteomes" id="UP001597459">
    <property type="component" value="Unassembled WGS sequence"/>
</dbReference>
<dbReference type="InterPro" id="IPR000073">
    <property type="entry name" value="AB_hydrolase_1"/>
</dbReference>
<protein>
    <submittedName>
        <fullName evidence="3">Alpha/beta fold hydrolase</fullName>
    </submittedName>
</protein>
<evidence type="ECO:0000256" key="1">
    <source>
        <dbReference type="ARBA" id="ARBA00022801"/>
    </source>
</evidence>
<evidence type="ECO:0000313" key="3">
    <source>
        <dbReference type="EMBL" id="MFD2591365.1"/>
    </source>
</evidence>
<dbReference type="InterPro" id="IPR000639">
    <property type="entry name" value="Epox_hydrolase-like"/>
</dbReference>
<dbReference type="Pfam" id="PF00561">
    <property type="entry name" value="Abhydrolase_1"/>
    <property type="match status" value="1"/>
</dbReference>
<sequence length="280" mass="31636">MPHTIHPPTTLDPTTTVVEKHIADLGKIYLEYTISGKKNEQAILFVHGLGANQSQFEYQHPFFNETYCVIAVSLRGHGNSSPPKKMRISDFRLKRLCKDIITLLQELHIEKIHYVGNSMGGNIGYEMLKSYPEKLLSLTTFGTTAYLKKSPFVVGLIKLVYQVVGTKTLSHLSNAAGITPYSKQKIKDMIAATQTLTVMNLIPHLRKINYLKTIKKSRTRAMIIRGNMDDEINNVLESTITCFLLRGNFELKELKNAGHFANLDDPENFNHTLLSFLKTV</sequence>
<dbReference type="Gene3D" id="3.40.50.1820">
    <property type="entry name" value="alpha/beta hydrolase"/>
    <property type="match status" value="1"/>
</dbReference>
<name>A0ABW5N6Y1_9FLAO</name>
<gene>
    <name evidence="3" type="ORF">ACFSTE_11065</name>
</gene>
<feature type="domain" description="AB hydrolase-1" evidence="2">
    <location>
        <begin position="42"/>
        <end position="143"/>
    </location>
</feature>
<comment type="caution">
    <text evidence="3">The sequence shown here is derived from an EMBL/GenBank/DDBJ whole genome shotgun (WGS) entry which is preliminary data.</text>
</comment>
<dbReference type="EMBL" id="JBHULX010000021">
    <property type="protein sequence ID" value="MFD2591365.1"/>
    <property type="molecule type" value="Genomic_DNA"/>
</dbReference>
<keyword evidence="1 3" id="KW-0378">Hydrolase</keyword>
<proteinExistence type="predicted"/>
<dbReference type="PANTHER" id="PTHR43798">
    <property type="entry name" value="MONOACYLGLYCEROL LIPASE"/>
    <property type="match status" value="1"/>
</dbReference>
<reference evidence="4" key="1">
    <citation type="journal article" date="2019" name="Int. J. Syst. Evol. Microbiol.">
        <title>The Global Catalogue of Microorganisms (GCM) 10K type strain sequencing project: providing services to taxonomists for standard genome sequencing and annotation.</title>
        <authorList>
            <consortium name="The Broad Institute Genomics Platform"/>
            <consortium name="The Broad Institute Genome Sequencing Center for Infectious Disease"/>
            <person name="Wu L."/>
            <person name="Ma J."/>
        </authorList>
    </citation>
    <scope>NUCLEOTIDE SEQUENCE [LARGE SCALE GENOMIC DNA]</scope>
    <source>
        <strain evidence="4">KCTC 42423</strain>
    </source>
</reference>
<dbReference type="GO" id="GO:0016787">
    <property type="term" value="F:hydrolase activity"/>
    <property type="evidence" value="ECO:0007669"/>
    <property type="project" value="UniProtKB-KW"/>
</dbReference>
<dbReference type="PANTHER" id="PTHR43798:SF31">
    <property type="entry name" value="AB HYDROLASE SUPERFAMILY PROTEIN YCLE"/>
    <property type="match status" value="1"/>
</dbReference>
<dbReference type="InterPro" id="IPR050266">
    <property type="entry name" value="AB_hydrolase_sf"/>
</dbReference>